<accession>A0A392VA78</accession>
<proteinExistence type="predicted"/>
<comment type="caution">
    <text evidence="1">The sequence shown here is derived from an EMBL/GenBank/DDBJ whole genome shotgun (WGS) entry which is preliminary data.</text>
</comment>
<dbReference type="EMBL" id="LXQA011105229">
    <property type="protein sequence ID" value="MCI85027.1"/>
    <property type="molecule type" value="Genomic_DNA"/>
</dbReference>
<protein>
    <submittedName>
        <fullName evidence="1">Uncharacterized protein</fullName>
    </submittedName>
</protein>
<evidence type="ECO:0000313" key="1">
    <source>
        <dbReference type="EMBL" id="MCI85027.1"/>
    </source>
</evidence>
<dbReference type="AlphaFoldDB" id="A0A392VA78"/>
<evidence type="ECO:0000313" key="2">
    <source>
        <dbReference type="Proteomes" id="UP000265520"/>
    </source>
</evidence>
<feature type="non-terminal residue" evidence="1">
    <location>
        <position position="51"/>
    </location>
</feature>
<keyword evidence="2" id="KW-1185">Reference proteome</keyword>
<organism evidence="1 2">
    <name type="scientific">Trifolium medium</name>
    <dbReference type="NCBI Taxonomy" id="97028"/>
    <lineage>
        <taxon>Eukaryota</taxon>
        <taxon>Viridiplantae</taxon>
        <taxon>Streptophyta</taxon>
        <taxon>Embryophyta</taxon>
        <taxon>Tracheophyta</taxon>
        <taxon>Spermatophyta</taxon>
        <taxon>Magnoliopsida</taxon>
        <taxon>eudicotyledons</taxon>
        <taxon>Gunneridae</taxon>
        <taxon>Pentapetalae</taxon>
        <taxon>rosids</taxon>
        <taxon>fabids</taxon>
        <taxon>Fabales</taxon>
        <taxon>Fabaceae</taxon>
        <taxon>Papilionoideae</taxon>
        <taxon>50 kb inversion clade</taxon>
        <taxon>NPAAA clade</taxon>
        <taxon>Hologalegina</taxon>
        <taxon>IRL clade</taxon>
        <taxon>Trifolieae</taxon>
        <taxon>Trifolium</taxon>
    </lineage>
</organism>
<name>A0A392VA78_9FABA</name>
<sequence>MKVILGFQDVQEVDETRIGDLAADATEAQKQAHRALKKKDFKAMFFIHQCV</sequence>
<dbReference type="Proteomes" id="UP000265520">
    <property type="component" value="Unassembled WGS sequence"/>
</dbReference>
<reference evidence="1 2" key="1">
    <citation type="journal article" date="2018" name="Front. Plant Sci.">
        <title>Red Clover (Trifolium pratense) and Zigzag Clover (T. medium) - A Picture of Genomic Similarities and Differences.</title>
        <authorList>
            <person name="Dluhosova J."/>
            <person name="Istvanek J."/>
            <person name="Nedelnik J."/>
            <person name="Repkova J."/>
        </authorList>
    </citation>
    <scope>NUCLEOTIDE SEQUENCE [LARGE SCALE GENOMIC DNA]</scope>
    <source>
        <strain evidence="2">cv. 10/8</strain>
        <tissue evidence="1">Leaf</tissue>
    </source>
</reference>